<protein>
    <recommendedName>
        <fullName evidence="4">CotJA</fullName>
    </recommendedName>
</protein>
<gene>
    <name evidence="2" type="ORF">PACILC2_46230</name>
</gene>
<evidence type="ECO:0000256" key="1">
    <source>
        <dbReference type="SAM" id="MobiDB-lite"/>
    </source>
</evidence>
<feature type="region of interest" description="Disordered" evidence="1">
    <location>
        <begin position="1"/>
        <end position="26"/>
    </location>
</feature>
<dbReference type="InterPro" id="IPR020256">
    <property type="entry name" value="Spore_coat_CotJA"/>
</dbReference>
<dbReference type="Proteomes" id="UP000680304">
    <property type="component" value="Unassembled WGS sequence"/>
</dbReference>
<evidence type="ECO:0000313" key="2">
    <source>
        <dbReference type="EMBL" id="GIQ66055.1"/>
    </source>
</evidence>
<sequence length="99" mass="11215">MNVNESALLSPSFQPNQNAPHPSVAPAAASQYREYMPFIGPFDPCPPIRVKTYVVPPNQFIPFQPMNLPQFPLHEALRRGTLWPALYSPYEAQTYDKGR</sequence>
<evidence type="ECO:0000313" key="3">
    <source>
        <dbReference type="Proteomes" id="UP000680304"/>
    </source>
</evidence>
<name>A0ABQ4ND00_9BACL</name>
<keyword evidence="3" id="KW-1185">Reference proteome</keyword>
<organism evidence="2 3">
    <name type="scientific">Paenibacillus cisolokensis</name>
    <dbReference type="NCBI Taxonomy" id="1658519"/>
    <lineage>
        <taxon>Bacteria</taxon>
        <taxon>Bacillati</taxon>
        <taxon>Bacillota</taxon>
        <taxon>Bacilli</taxon>
        <taxon>Bacillales</taxon>
        <taxon>Paenibacillaceae</taxon>
        <taxon>Paenibacillus</taxon>
    </lineage>
</organism>
<feature type="compositionally biased region" description="Polar residues" evidence="1">
    <location>
        <begin position="1"/>
        <end position="18"/>
    </location>
</feature>
<evidence type="ECO:0008006" key="4">
    <source>
        <dbReference type="Google" id="ProtNLM"/>
    </source>
</evidence>
<comment type="caution">
    <text evidence="2">The sequence shown here is derived from an EMBL/GenBank/DDBJ whole genome shotgun (WGS) entry which is preliminary data.</text>
</comment>
<dbReference type="Pfam" id="PF11007">
    <property type="entry name" value="CotJA"/>
    <property type="match status" value="1"/>
</dbReference>
<accession>A0ABQ4ND00</accession>
<proteinExistence type="predicted"/>
<dbReference type="EMBL" id="BOVJ01000164">
    <property type="protein sequence ID" value="GIQ66055.1"/>
    <property type="molecule type" value="Genomic_DNA"/>
</dbReference>
<reference evidence="2 3" key="1">
    <citation type="submission" date="2021-04" db="EMBL/GenBank/DDBJ databases">
        <title>Draft genome sequence of Paenibacillus cisolokensis, LC2-13A.</title>
        <authorList>
            <person name="Uke A."/>
            <person name="Chhe C."/>
            <person name="Baramee S."/>
            <person name="Kosugi A."/>
        </authorList>
    </citation>
    <scope>NUCLEOTIDE SEQUENCE [LARGE SCALE GENOMIC DNA]</scope>
    <source>
        <strain evidence="2 3">LC2-13A</strain>
    </source>
</reference>